<dbReference type="InterPro" id="IPR050487">
    <property type="entry name" value="FtsQ_DivIB"/>
</dbReference>
<comment type="function">
    <text evidence="8">Cell division protein that may be involved in stabilizing or promoting the assembly of the division complex.</text>
</comment>
<evidence type="ECO:0000313" key="12">
    <source>
        <dbReference type="Proteomes" id="UP000181728"/>
    </source>
</evidence>
<evidence type="ECO:0000259" key="10">
    <source>
        <dbReference type="PROSITE" id="PS51779"/>
    </source>
</evidence>
<protein>
    <recommendedName>
        <fullName evidence="8">Cell division protein DivIB</fullName>
    </recommendedName>
</protein>
<dbReference type="Pfam" id="PF03799">
    <property type="entry name" value="FtsQ_DivIB_C"/>
    <property type="match status" value="1"/>
</dbReference>
<keyword evidence="4 8" id="KW-0812">Transmembrane</keyword>
<feature type="domain" description="POTRA" evidence="10">
    <location>
        <begin position="60"/>
        <end position="132"/>
    </location>
</feature>
<feature type="region of interest" description="Disordered" evidence="9">
    <location>
        <begin position="1"/>
        <end position="28"/>
    </location>
</feature>
<comment type="similarity">
    <text evidence="8">Belongs to the FtsQ/DivIB family. DivIB subfamily.</text>
</comment>
<feature type="transmembrane region" description="Helical" evidence="8">
    <location>
        <begin position="39"/>
        <end position="59"/>
    </location>
</feature>
<keyword evidence="3 8" id="KW-0132">Cell division</keyword>
<dbReference type="GO" id="GO:0032153">
    <property type="term" value="C:cell division site"/>
    <property type="evidence" value="ECO:0007669"/>
    <property type="project" value="UniProtKB-UniRule"/>
</dbReference>
<sequence>MSVSKKQRNKNNSKRPIVRFSSDGKKTVSTSNNPVFNRIGLFFTAAILFALFLQMLFFLRPWQDIKETKVYTFQMDYRQVLKKVDLKVGDPYWRWAGQGQTINRRIKNDSMIRSLSLRLSKKGTAIIRVNENLTAGFVQIKQKWYRMDQNSHLSSKSIQPDGKTPVYTDFKNGSKILKKTITAYLSMDKVMRLAIAQIIYSPVKSSPNRLALVMNDGNLVYANPSSLTKRMDLYPKMVATMKEKGIKNGVIDLQYGGYARKFENSDDNLLSSLSSDKSKSSSKSSNSSK</sequence>
<keyword evidence="6 8" id="KW-0472">Membrane</keyword>
<comment type="caution">
    <text evidence="11">The sequence shown here is derived from an EMBL/GenBank/DDBJ whole genome shotgun (WGS) entry which is preliminary data.</text>
</comment>
<keyword evidence="2 8" id="KW-1003">Cell membrane</keyword>
<gene>
    <name evidence="8" type="primary">divIB</name>
    <name evidence="11" type="ORF">ATX59_05560</name>
</gene>
<dbReference type="GO" id="GO:0043093">
    <property type="term" value="P:FtsZ-dependent cytokinesis"/>
    <property type="evidence" value="ECO:0007669"/>
    <property type="project" value="UniProtKB-UniRule"/>
</dbReference>
<evidence type="ECO:0000256" key="8">
    <source>
        <dbReference type="HAMAP-Rule" id="MF_00912"/>
    </source>
</evidence>
<feature type="region of interest" description="Disordered" evidence="9">
    <location>
        <begin position="270"/>
        <end position="289"/>
    </location>
</feature>
<dbReference type="InterPro" id="IPR026580">
    <property type="entry name" value="DivIB"/>
</dbReference>
<dbReference type="InterPro" id="IPR005548">
    <property type="entry name" value="Cell_div_FtsQ/DivIB_C"/>
</dbReference>
<dbReference type="InterPro" id="IPR034746">
    <property type="entry name" value="POTRA"/>
</dbReference>
<dbReference type="HAMAP" id="MF_00912">
    <property type="entry name" value="DivIB"/>
    <property type="match status" value="1"/>
</dbReference>
<evidence type="ECO:0000256" key="6">
    <source>
        <dbReference type="ARBA" id="ARBA00023136"/>
    </source>
</evidence>
<keyword evidence="7 8" id="KW-0131">Cell cycle</keyword>
<name>A0A6N4A1M7_OENOE</name>
<accession>A0A6N4A1M7</accession>
<evidence type="ECO:0000256" key="3">
    <source>
        <dbReference type="ARBA" id="ARBA00022618"/>
    </source>
</evidence>
<comment type="subcellular location">
    <subcellularLocation>
        <location evidence="8">Cell membrane</location>
        <topology evidence="8">Single-pass type II membrane protein</topology>
    </subcellularLocation>
    <subcellularLocation>
        <location evidence="1">Membrane</location>
    </subcellularLocation>
    <text evidence="8">Localizes to the division septum.</text>
</comment>
<dbReference type="Gene3D" id="3.40.50.10960">
    <property type="match status" value="1"/>
</dbReference>
<dbReference type="AlphaFoldDB" id="A0A6N4A1M7"/>
<reference evidence="11 12" key="1">
    <citation type="journal article" date="2016" name="BMC Genomics">
        <title>Consensus pan-genome assembly of the specialised wine bacterium Oenococcus oeni.</title>
        <authorList>
            <person name="Sternes P.R."/>
            <person name="Borneman A.R."/>
        </authorList>
    </citation>
    <scope>NUCLEOTIDE SEQUENCE [LARGE SCALE GENOMIC DNA]</scope>
    <source>
        <strain evidence="11 12">AWRIB661</strain>
    </source>
</reference>
<evidence type="ECO:0000256" key="1">
    <source>
        <dbReference type="ARBA" id="ARBA00004370"/>
    </source>
</evidence>
<organism evidence="11 12">
    <name type="scientific">Oenococcus oeni</name>
    <name type="common">Leuconostoc oenos</name>
    <dbReference type="NCBI Taxonomy" id="1247"/>
    <lineage>
        <taxon>Bacteria</taxon>
        <taxon>Bacillati</taxon>
        <taxon>Bacillota</taxon>
        <taxon>Bacilli</taxon>
        <taxon>Lactobacillales</taxon>
        <taxon>Lactobacillaceae</taxon>
        <taxon>Oenococcus</taxon>
    </lineage>
</organism>
<evidence type="ECO:0000256" key="2">
    <source>
        <dbReference type="ARBA" id="ARBA00022475"/>
    </source>
</evidence>
<dbReference type="PANTHER" id="PTHR37820">
    <property type="entry name" value="CELL DIVISION PROTEIN DIVIB"/>
    <property type="match status" value="1"/>
</dbReference>
<dbReference type="PANTHER" id="PTHR37820:SF1">
    <property type="entry name" value="CELL DIVISION PROTEIN FTSQ"/>
    <property type="match status" value="1"/>
</dbReference>
<evidence type="ECO:0000313" key="11">
    <source>
        <dbReference type="EMBL" id="OIM21097.1"/>
    </source>
</evidence>
<feature type="compositionally biased region" description="Basic residues" evidence="9">
    <location>
        <begin position="1"/>
        <end position="17"/>
    </location>
</feature>
<evidence type="ECO:0000256" key="4">
    <source>
        <dbReference type="ARBA" id="ARBA00022692"/>
    </source>
</evidence>
<evidence type="ECO:0000256" key="7">
    <source>
        <dbReference type="ARBA" id="ARBA00023306"/>
    </source>
</evidence>
<evidence type="ECO:0000256" key="5">
    <source>
        <dbReference type="ARBA" id="ARBA00022989"/>
    </source>
</evidence>
<evidence type="ECO:0000256" key="9">
    <source>
        <dbReference type="SAM" id="MobiDB-lite"/>
    </source>
</evidence>
<dbReference type="PROSITE" id="PS51779">
    <property type="entry name" value="POTRA"/>
    <property type="match status" value="1"/>
</dbReference>
<keyword evidence="5 8" id="KW-1133">Transmembrane helix</keyword>
<dbReference type="EMBL" id="MLOK01000040">
    <property type="protein sequence ID" value="OIM21097.1"/>
    <property type="molecule type" value="Genomic_DNA"/>
</dbReference>
<proteinExistence type="inferred from homology"/>
<dbReference type="Proteomes" id="UP000181728">
    <property type="component" value="Unassembled WGS sequence"/>
</dbReference>
<dbReference type="GO" id="GO:0005886">
    <property type="term" value="C:plasma membrane"/>
    <property type="evidence" value="ECO:0007669"/>
    <property type="project" value="UniProtKB-SubCell"/>
</dbReference>